<reference evidence="2 3" key="1">
    <citation type="journal article" date="2016" name="Mol. Biol. Evol.">
        <title>Comparative Genomics of Early-Diverging Mushroom-Forming Fungi Provides Insights into the Origins of Lignocellulose Decay Capabilities.</title>
        <authorList>
            <person name="Nagy L.G."/>
            <person name="Riley R."/>
            <person name="Tritt A."/>
            <person name="Adam C."/>
            <person name="Daum C."/>
            <person name="Floudas D."/>
            <person name="Sun H."/>
            <person name="Yadav J.S."/>
            <person name="Pangilinan J."/>
            <person name="Larsson K.H."/>
            <person name="Matsuura K."/>
            <person name="Barry K."/>
            <person name="Labutti K."/>
            <person name="Kuo R."/>
            <person name="Ohm R.A."/>
            <person name="Bhattacharya S.S."/>
            <person name="Shirouzu T."/>
            <person name="Yoshinaga Y."/>
            <person name="Martin F.M."/>
            <person name="Grigoriev I.V."/>
            <person name="Hibbett D.S."/>
        </authorList>
    </citation>
    <scope>NUCLEOTIDE SEQUENCE [LARGE SCALE GENOMIC DNA]</scope>
    <source>
        <strain evidence="2 3">HHB12029</strain>
    </source>
</reference>
<sequence length="100" mass="11223">MSESSTDGKAARYFFQKYSPAARRVDRSLIEDLGSDLEGLLIFSGLFSAVSTAFIVDGNKSLQPDYQRLTFYALMNTTLPYTPTTFVVRPVDRSLLCRLL</sequence>
<feature type="non-terminal residue" evidence="2">
    <location>
        <position position="100"/>
    </location>
</feature>
<evidence type="ECO:0000313" key="2">
    <source>
        <dbReference type="EMBL" id="KZW00800.1"/>
    </source>
</evidence>
<dbReference type="Pfam" id="PF20153">
    <property type="entry name" value="DUF6535"/>
    <property type="match status" value="1"/>
</dbReference>
<dbReference type="OrthoDB" id="3221808at2759"/>
<dbReference type="AlphaFoldDB" id="A0A166BG90"/>
<evidence type="ECO:0000259" key="1">
    <source>
        <dbReference type="Pfam" id="PF20153"/>
    </source>
</evidence>
<evidence type="ECO:0000313" key="3">
    <source>
        <dbReference type="Proteomes" id="UP000077266"/>
    </source>
</evidence>
<feature type="domain" description="DUF6535" evidence="1">
    <location>
        <begin position="17"/>
        <end position="78"/>
    </location>
</feature>
<name>A0A166BG90_EXIGL</name>
<protein>
    <recommendedName>
        <fullName evidence="1">DUF6535 domain-containing protein</fullName>
    </recommendedName>
</protein>
<dbReference type="InParanoid" id="A0A166BG90"/>
<dbReference type="InterPro" id="IPR045338">
    <property type="entry name" value="DUF6535"/>
</dbReference>
<proteinExistence type="predicted"/>
<keyword evidence="3" id="KW-1185">Reference proteome</keyword>
<gene>
    <name evidence="2" type="ORF">EXIGLDRAFT_720413</name>
</gene>
<dbReference type="EMBL" id="KV425898">
    <property type="protein sequence ID" value="KZW00800.1"/>
    <property type="molecule type" value="Genomic_DNA"/>
</dbReference>
<accession>A0A166BG90</accession>
<organism evidence="2 3">
    <name type="scientific">Exidia glandulosa HHB12029</name>
    <dbReference type="NCBI Taxonomy" id="1314781"/>
    <lineage>
        <taxon>Eukaryota</taxon>
        <taxon>Fungi</taxon>
        <taxon>Dikarya</taxon>
        <taxon>Basidiomycota</taxon>
        <taxon>Agaricomycotina</taxon>
        <taxon>Agaricomycetes</taxon>
        <taxon>Auriculariales</taxon>
        <taxon>Exidiaceae</taxon>
        <taxon>Exidia</taxon>
    </lineage>
</organism>
<dbReference type="Proteomes" id="UP000077266">
    <property type="component" value="Unassembled WGS sequence"/>
</dbReference>